<reference evidence="1" key="1">
    <citation type="submission" date="2013-07" db="EMBL/GenBank/DDBJ databases">
        <title>The genome of Eucalyptus grandis.</title>
        <authorList>
            <person name="Schmutz J."/>
            <person name="Hayes R."/>
            <person name="Myburg A."/>
            <person name="Tuskan G."/>
            <person name="Grattapaglia D."/>
            <person name="Rokhsar D.S."/>
        </authorList>
    </citation>
    <scope>NUCLEOTIDE SEQUENCE</scope>
    <source>
        <tissue evidence="1">Leaf extractions</tissue>
    </source>
</reference>
<protein>
    <submittedName>
        <fullName evidence="1">Uncharacterized protein</fullName>
    </submittedName>
</protein>
<dbReference type="Gramene" id="KCW53931">
    <property type="protein sequence ID" value="KCW53931"/>
    <property type="gene ID" value="EUGRSUZ_J03139"/>
</dbReference>
<dbReference type="OMA" id="WEMVQNS"/>
<evidence type="ECO:0000313" key="1">
    <source>
        <dbReference type="EMBL" id="KCW53931.1"/>
    </source>
</evidence>
<organism evidence="1">
    <name type="scientific">Eucalyptus grandis</name>
    <name type="common">Flooded gum</name>
    <dbReference type="NCBI Taxonomy" id="71139"/>
    <lineage>
        <taxon>Eukaryota</taxon>
        <taxon>Viridiplantae</taxon>
        <taxon>Streptophyta</taxon>
        <taxon>Embryophyta</taxon>
        <taxon>Tracheophyta</taxon>
        <taxon>Spermatophyta</taxon>
        <taxon>Magnoliopsida</taxon>
        <taxon>eudicotyledons</taxon>
        <taxon>Gunneridae</taxon>
        <taxon>Pentapetalae</taxon>
        <taxon>rosids</taxon>
        <taxon>malvids</taxon>
        <taxon>Myrtales</taxon>
        <taxon>Myrtaceae</taxon>
        <taxon>Myrtoideae</taxon>
        <taxon>Eucalypteae</taxon>
        <taxon>Eucalyptus</taxon>
    </lineage>
</organism>
<proteinExistence type="predicted"/>
<name>A0A059AJV4_EUCGR</name>
<dbReference type="EMBL" id="KK198762">
    <property type="protein sequence ID" value="KCW53931.1"/>
    <property type="molecule type" value="Genomic_DNA"/>
</dbReference>
<sequence>MEWWNKLLSPVRRAWLALSSRLKPRHHRDGLLKLHHDIQTCEYEDVQVMWEMLQRSELEQIANNSKGKQRPFWRVFVWSSHSSLVTLSADHA</sequence>
<accession>A0A059AJV4</accession>
<dbReference type="AlphaFoldDB" id="A0A059AJV4"/>
<dbReference type="STRING" id="71139.A0A059AJV4"/>
<gene>
    <name evidence="1" type="ORF">EUGRSUZ_J03139</name>
</gene>
<dbReference type="InParanoid" id="A0A059AJV4"/>
<dbReference type="FunCoup" id="A0A059AJV4">
    <property type="interactions" value="66"/>
</dbReference>
<dbReference type="PANTHER" id="PTHR33181:SF19">
    <property type="entry name" value="OS04G0658200 PROTEIN"/>
    <property type="match status" value="1"/>
</dbReference>
<dbReference type="PANTHER" id="PTHR33181">
    <property type="entry name" value="OS01G0778500 PROTEIN"/>
    <property type="match status" value="1"/>
</dbReference>